<dbReference type="Proteomes" id="UP000422569">
    <property type="component" value="Chromosome"/>
</dbReference>
<keyword evidence="2" id="KW-0732">Signal</keyword>
<feature type="region of interest" description="Disordered" evidence="1">
    <location>
        <begin position="18"/>
        <end position="39"/>
    </location>
</feature>
<gene>
    <name evidence="3" type="ORF">F7D14_17780</name>
</gene>
<feature type="signal peptide" evidence="2">
    <location>
        <begin position="1"/>
        <end position="19"/>
    </location>
</feature>
<dbReference type="EMBL" id="CP044331">
    <property type="protein sequence ID" value="QGM99152.1"/>
    <property type="molecule type" value="Genomic_DNA"/>
</dbReference>
<dbReference type="AlphaFoldDB" id="A0A6B8MBL6"/>
<dbReference type="RefSeq" id="WP_016919328.1">
    <property type="nucleotide sequence ID" value="NZ_CP044331.1"/>
</dbReference>
<evidence type="ECO:0008006" key="5">
    <source>
        <dbReference type="Google" id="ProtNLM"/>
    </source>
</evidence>
<feature type="chain" id="PRO_5025582814" description="PRC-barrel domain containing protein" evidence="2">
    <location>
        <begin position="20"/>
        <end position="82"/>
    </location>
</feature>
<proteinExistence type="predicted"/>
<evidence type="ECO:0000256" key="2">
    <source>
        <dbReference type="SAM" id="SignalP"/>
    </source>
</evidence>
<keyword evidence="4" id="KW-1185">Reference proteome</keyword>
<feature type="compositionally biased region" description="Polar residues" evidence="1">
    <location>
        <begin position="28"/>
        <end position="37"/>
    </location>
</feature>
<evidence type="ECO:0000313" key="4">
    <source>
        <dbReference type="Proteomes" id="UP000422569"/>
    </source>
</evidence>
<name>A0A6B8MBL6_9HYPH</name>
<organism evidence="3 4">
    <name type="scientific">Methylocystis parvus</name>
    <dbReference type="NCBI Taxonomy" id="134"/>
    <lineage>
        <taxon>Bacteria</taxon>
        <taxon>Pseudomonadati</taxon>
        <taxon>Pseudomonadota</taxon>
        <taxon>Alphaproteobacteria</taxon>
        <taxon>Hyphomicrobiales</taxon>
        <taxon>Methylocystaceae</taxon>
        <taxon>Methylocystis</taxon>
    </lineage>
</organism>
<protein>
    <recommendedName>
        <fullName evidence="5">PRC-barrel domain containing protein</fullName>
    </recommendedName>
</protein>
<reference evidence="3 4" key="1">
    <citation type="submission" date="2019-09" db="EMBL/GenBank/DDBJ databases">
        <title>Isolation and complete genome sequencing of Methylocystis species.</title>
        <authorList>
            <person name="Rumah B.L."/>
            <person name="Stead C.E."/>
            <person name="Stevens B.C."/>
            <person name="Minton N.P."/>
            <person name="Grosse-Honebrink A."/>
            <person name="Zhang Y."/>
        </authorList>
    </citation>
    <scope>NUCLEOTIDE SEQUENCE [LARGE SCALE GENOMIC DNA]</scope>
    <source>
        <strain evidence="3 4">BRCS2</strain>
    </source>
</reference>
<evidence type="ECO:0000256" key="1">
    <source>
        <dbReference type="SAM" id="MobiDB-lite"/>
    </source>
</evidence>
<evidence type="ECO:0000313" key="3">
    <source>
        <dbReference type="EMBL" id="QGM99152.1"/>
    </source>
</evidence>
<sequence length="82" mass="8824">MRRFLTVALFLAALAPARAEPAGESVAPKSTENSDTQEFFDARGRPIGSVTKIGGVTYFNGPDGKLVGAAEMIEGRRVYKTY</sequence>
<dbReference type="KEGG" id="mpar:F7D14_17780"/>
<accession>A0A6B8MBL6</accession>